<dbReference type="InterPro" id="IPR011012">
    <property type="entry name" value="Longin-like_dom_sf"/>
</dbReference>
<dbReference type="SUPFAM" id="SSF64356">
    <property type="entry name" value="SNARE-like"/>
    <property type="match status" value="1"/>
</dbReference>
<gene>
    <name evidence="1" type="ORF">BDBG_09442</name>
</gene>
<dbReference type="VEuPathDB" id="FungiDB:BDBG_09442"/>
<protein>
    <recommendedName>
        <fullName evidence="3">Sedlin</fullName>
    </recommendedName>
</protein>
<dbReference type="OrthoDB" id="18320at2759"/>
<keyword evidence="2" id="KW-1185">Reference proteome</keyword>
<dbReference type="GO" id="GO:0005737">
    <property type="term" value="C:cytoplasm"/>
    <property type="evidence" value="ECO:0007669"/>
    <property type="project" value="GOC"/>
</dbReference>
<organism evidence="1 2">
    <name type="scientific">Blastomyces gilchristii (strain SLH14081)</name>
    <name type="common">Blastomyces dermatitidis</name>
    <dbReference type="NCBI Taxonomy" id="559298"/>
    <lineage>
        <taxon>Eukaryota</taxon>
        <taxon>Fungi</taxon>
        <taxon>Dikarya</taxon>
        <taxon>Ascomycota</taxon>
        <taxon>Pezizomycotina</taxon>
        <taxon>Eurotiomycetes</taxon>
        <taxon>Eurotiomycetidae</taxon>
        <taxon>Onygenales</taxon>
        <taxon>Ajellomycetaceae</taxon>
        <taxon>Blastomyces</taxon>
    </lineage>
</organism>
<dbReference type="PANTHER" id="PTHR12403">
    <property type="entry name" value="TRAFFICKING PROTEIN PARTICLE COMPLEX SUBUNIT 2"/>
    <property type="match status" value="1"/>
</dbReference>
<dbReference type="GeneID" id="8500902"/>
<dbReference type="Gene3D" id="3.30.450.70">
    <property type="match status" value="1"/>
</dbReference>
<dbReference type="STRING" id="559298.A0A179V2U6"/>
<reference evidence="2" key="1">
    <citation type="journal article" date="2015" name="PLoS Genet.">
        <title>The dynamic genome and transcriptome of the human fungal pathogen Blastomyces and close relative Emmonsia.</title>
        <authorList>
            <person name="Munoz J.F."/>
            <person name="Gauthier G.M."/>
            <person name="Desjardins C.A."/>
            <person name="Gallo J.E."/>
            <person name="Holder J."/>
            <person name="Sullivan T.D."/>
            <person name="Marty A.J."/>
            <person name="Carmen J.C."/>
            <person name="Chen Z."/>
            <person name="Ding L."/>
            <person name="Gujja S."/>
            <person name="Magrini V."/>
            <person name="Misas E."/>
            <person name="Mitreva M."/>
            <person name="Priest M."/>
            <person name="Saif S."/>
            <person name="Whiston E.A."/>
            <person name="Young S."/>
            <person name="Zeng Q."/>
            <person name="Goldman W.E."/>
            <person name="Mardis E.R."/>
            <person name="Taylor J.W."/>
            <person name="McEwen J.G."/>
            <person name="Clay O.K."/>
            <person name="Klein B.S."/>
            <person name="Cuomo C.A."/>
        </authorList>
    </citation>
    <scope>NUCLEOTIDE SEQUENCE [LARGE SCALE GENOMIC DNA]</scope>
    <source>
        <strain evidence="2">SLH14081</strain>
    </source>
</reference>
<accession>A0A179V2U6</accession>
<evidence type="ECO:0000313" key="1">
    <source>
        <dbReference type="EMBL" id="OAT14410.1"/>
    </source>
</evidence>
<sequence>VSGAANHMTSILSKSIHGLSWLFVMTYNCQELKQSQPAQLIGRVSMMKTFFNFSALEKGMGSPSIACIGIIGKLDNPLHISIFPPHEDSRLELSLLLNSCLDLVAIRWKHTSVDQYLGLLHSFDERFAAYGWLTNTGVKFLIIVDMDGNVTSSVDKKKMAPLVGLRDSDLKPAFRVLQTAYIKLLQNPFYQADDTNPVGRTTMFTESFKTASNQFIREIQMIGRSWSVEIAEI</sequence>
<dbReference type="Proteomes" id="UP000002038">
    <property type="component" value="Unassembled WGS sequence"/>
</dbReference>
<dbReference type="GO" id="GO:0006888">
    <property type="term" value="P:endoplasmic reticulum to Golgi vesicle-mediated transport"/>
    <property type="evidence" value="ECO:0007669"/>
    <property type="project" value="InterPro"/>
</dbReference>
<dbReference type="InterPro" id="IPR006722">
    <property type="entry name" value="Sedlin"/>
</dbReference>
<dbReference type="KEGG" id="bgh:BDBG_09442"/>
<feature type="non-terminal residue" evidence="1">
    <location>
        <position position="233"/>
    </location>
</feature>
<dbReference type="EMBL" id="GG657491">
    <property type="protein sequence ID" value="OAT14410.1"/>
    <property type="molecule type" value="Genomic_DNA"/>
</dbReference>
<dbReference type="AlphaFoldDB" id="A0A179V2U6"/>
<dbReference type="RefSeq" id="XP_002620187.2">
    <property type="nucleotide sequence ID" value="XM_002620141.2"/>
</dbReference>
<evidence type="ECO:0000313" key="2">
    <source>
        <dbReference type="Proteomes" id="UP000002038"/>
    </source>
</evidence>
<proteinExistence type="predicted"/>
<dbReference type="Pfam" id="PF04628">
    <property type="entry name" value="Sedlin_N"/>
    <property type="match status" value="1"/>
</dbReference>
<evidence type="ECO:0008006" key="3">
    <source>
        <dbReference type="Google" id="ProtNLM"/>
    </source>
</evidence>
<name>A0A179V2U6_BLAGS</name>